<reference evidence="5 6" key="1">
    <citation type="submission" date="2023-07" db="EMBL/GenBank/DDBJ databases">
        <title>The novel representative of Negativicutes class, Anaeroselena agilis gen. nov. sp. nov.</title>
        <authorList>
            <person name="Prokofeva M.I."/>
            <person name="Elcheninov A.G."/>
            <person name="Klyukina A."/>
            <person name="Kublanov I.V."/>
            <person name="Frolov E.N."/>
            <person name="Podosokorskaya O.A."/>
        </authorList>
    </citation>
    <scope>NUCLEOTIDE SEQUENCE [LARGE SCALE GENOMIC DNA]</scope>
    <source>
        <strain evidence="5 6">4137-cl</strain>
    </source>
</reference>
<evidence type="ECO:0000256" key="4">
    <source>
        <dbReference type="ARBA" id="ARBA00022833"/>
    </source>
</evidence>
<name>A0ABU3P3Z0_9FIRM</name>
<organism evidence="5 6">
    <name type="scientific">Anaeroselena agilis</name>
    <dbReference type="NCBI Taxonomy" id="3063788"/>
    <lineage>
        <taxon>Bacteria</taxon>
        <taxon>Bacillati</taxon>
        <taxon>Bacillota</taxon>
        <taxon>Negativicutes</taxon>
        <taxon>Acetonemataceae</taxon>
        <taxon>Anaeroselena</taxon>
    </lineage>
</organism>
<keyword evidence="6" id="KW-1185">Reference proteome</keyword>
<dbReference type="InterPro" id="IPR013785">
    <property type="entry name" value="Aldolase_TIM"/>
</dbReference>
<comment type="cofactor">
    <cofactor evidence="1">
        <name>Zn(2+)</name>
        <dbReference type="ChEBI" id="CHEBI:29105"/>
    </cofactor>
</comment>
<evidence type="ECO:0000256" key="3">
    <source>
        <dbReference type="ARBA" id="ARBA00022723"/>
    </source>
</evidence>
<dbReference type="PANTHER" id="PTHR37418">
    <property type="entry name" value="3-KETO-5-AMINOHEXANOATE CLEAVAGE ENZYME-RELATED"/>
    <property type="match status" value="1"/>
</dbReference>
<dbReference type="Proteomes" id="UP001254848">
    <property type="component" value="Unassembled WGS sequence"/>
</dbReference>
<accession>A0ABU3P3Z0</accession>
<comment type="caution">
    <text evidence="5">The sequence shown here is derived from an EMBL/GenBank/DDBJ whole genome shotgun (WGS) entry which is preliminary data.</text>
</comment>
<evidence type="ECO:0000256" key="1">
    <source>
        <dbReference type="ARBA" id="ARBA00001947"/>
    </source>
</evidence>
<evidence type="ECO:0000256" key="2">
    <source>
        <dbReference type="ARBA" id="ARBA00022679"/>
    </source>
</evidence>
<protein>
    <submittedName>
        <fullName evidence="5">3-keto-5-aminohexanoate cleavage protein</fullName>
    </submittedName>
</protein>
<evidence type="ECO:0000313" key="5">
    <source>
        <dbReference type="EMBL" id="MDT8903392.1"/>
    </source>
</evidence>
<dbReference type="Gene3D" id="3.20.20.70">
    <property type="entry name" value="Aldolase class I"/>
    <property type="match status" value="1"/>
</dbReference>
<evidence type="ECO:0000313" key="6">
    <source>
        <dbReference type="Proteomes" id="UP001254848"/>
    </source>
</evidence>
<dbReference type="RefSeq" id="WP_413781849.1">
    <property type="nucleotide sequence ID" value="NZ_JAUOZS010000001.1"/>
</dbReference>
<proteinExistence type="predicted"/>
<dbReference type="PANTHER" id="PTHR37418:SF2">
    <property type="entry name" value="3-KETO-5-AMINOHEXANOATE CLEAVAGE ENZYME"/>
    <property type="match status" value="1"/>
</dbReference>
<gene>
    <name evidence="5" type="ORF">Q4T40_19350</name>
</gene>
<sequence length="307" mass="32918">MTKKLIITAAVTGAVHTPSMSQYLPVTKEQIIDDAVKACEAGASVVHIHARDPKTGRPTSSLELMGEIVSGIKKRSDVIVCITTGGQLGMSLEERLAAVPAFQPELASCNAGSVNFVLQPAAAKIANPKFDWEIPFLEGTYDLVFANTYKGLEYYITTMNQYGTLPEFEVYDVGMINNIAFFIRKGIAKKPVYIQFVMGILGGIPATIENLAFLVKTAKEQIGDFKWSVAAAGKAQFPLVTAALGMGGNVRVGLEDNLYVKPGVLAKSSAEHVDLVRNIAEGLGIDVATPAEARQILNLKGLEKVGF</sequence>
<dbReference type="EMBL" id="JAUOZS010000001">
    <property type="protein sequence ID" value="MDT8903392.1"/>
    <property type="molecule type" value="Genomic_DNA"/>
</dbReference>
<keyword evidence="3" id="KW-0479">Metal-binding</keyword>
<keyword evidence="2" id="KW-0808">Transferase</keyword>
<keyword evidence="4" id="KW-0862">Zinc</keyword>
<dbReference type="InterPro" id="IPR008567">
    <property type="entry name" value="BKACE"/>
</dbReference>
<dbReference type="Pfam" id="PF05853">
    <property type="entry name" value="BKACE"/>
    <property type="match status" value="1"/>
</dbReference>